<evidence type="ECO:0000256" key="5">
    <source>
        <dbReference type="RuleBase" id="RU000320"/>
    </source>
</evidence>
<evidence type="ECO:0000313" key="8">
    <source>
        <dbReference type="EMBL" id="MEZ0165887.1"/>
    </source>
</evidence>
<feature type="transmembrane region" description="Helical" evidence="6">
    <location>
        <begin position="45"/>
        <end position="64"/>
    </location>
</feature>
<feature type="transmembrane region" description="Helical" evidence="6">
    <location>
        <begin position="401"/>
        <end position="426"/>
    </location>
</feature>
<accession>A0ABV4H2T6</accession>
<keyword evidence="9" id="KW-1185">Reference proteome</keyword>
<gene>
    <name evidence="8" type="ORF">AB2L27_14100</name>
</gene>
<feature type="transmembrane region" description="Helical" evidence="6">
    <location>
        <begin position="362"/>
        <end position="381"/>
    </location>
</feature>
<dbReference type="InterPro" id="IPR003945">
    <property type="entry name" value="NU5C-like"/>
</dbReference>
<evidence type="ECO:0000259" key="7">
    <source>
        <dbReference type="Pfam" id="PF00361"/>
    </source>
</evidence>
<evidence type="ECO:0000256" key="4">
    <source>
        <dbReference type="ARBA" id="ARBA00023136"/>
    </source>
</evidence>
<feature type="transmembrane region" description="Helical" evidence="6">
    <location>
        <begin position="84"/>
        <end position="108"/>
    </location>
</feature>
<keyword evidence="2 5" id="KW-0812">Transmembrane</keyword>
<feature type="transmembrane region" description="Helical" evidence="6">
    <location>
        <begin position="13"/>
        <end position="33"/>
    </location>
</feature>
<dbReference type="Proteomes" id="UP001565927">
    <property type="component" value="Unassembled WGS sequence"/>
</dbReference>
<dbReference type="EMBL" id="JBGFTU010000016">
    <property type="protein sequence ID" value="MEZ0165887.1"/>
    <property type="molecule type" value="Genomic_DNA"/>
</dbReference>
<reference evidence="8 9" key="1">
    <citation type="submission" date="2024-07" db="EMBL/GenBank/DDBJ databases">
        <authorList>
            <person name="Thanompreechachai J."/>
            <person name="Duangmal K."/>
        </authorList>
    </citation>
    <scope>NUCLEOTIDE SEQUENCE [LARGE SCALE GENOMIC DNA]</scope>
    <source>
        <strain evidence="8 9">LSe6-4</strain>
    </source>
</reference>
<feature type="transmembrane region" description="Helical" evidence="6">
    <location>
        <begin position="494"/>
        <end position="513"/>
    </location>
</feature>
<comment type="subcellular location">
    <subcellularLocation>
        <location evidence="1">Endomembrane system</location>
        <topology evidence="1">Multi-pass membrane protein</topology>
    </subcellularLocation>
    <subcellularLocation>
        <location evidence="5">Membrane</location>
        <topology evidence="5">Multi-pass membrane protein</topology>
    </subcellularLocation>
</comment>
<dbReference type="InterPro" id="IPR001750">
    <property type="entry name" value="ND/Mrp_TM"/>
</dbReference>
<dbReference type="PRINTS" id="PR01434">
    <property type="entry name" value="NADHDHGNASE5"/>
</dbReference>
<feature type="transmembrane region" description="Helical" evidence="6">
    <location>
        <begin position="455"/>
        <end position="474"/>
    </location>
</feature>
<keyword evidence="4 6" id="KW-0472">Membrane</keyword>
<dbReference type="Pfam" id="PF00361">
    <property type="entry name" value="Proton_antipo_M"/>
    <property type="match status" value="1"/>
</dbReference>
<organism evidence="8 9">
    <name type="scientific">Kineococcus halophytocola</name>
    <dbReference type="NCBI Taxonomy" id="3234027"/>
    <lineage>
        <taxon>Bacteria</taxon>
        <taxon>Bacillati</taxon>
        <taxon>Actinomycetota</taxon>
        <taxon>Actinomycetes</taxon>
        <taxon>Kineosporiales</taxon>
        <taxon>Kineosporiaceae</taxon>
        <taxon>Kineococcus</taxon>
    </lineage>
</organism>
<feature type="transmembrane region" description="Helical" evidence="6">
    <location>
        <begin position="607"/>
        <end position="625"/>
    </location>
</feature>
<feature type="transmembrane region" description="Helical" evidence="6">
    <location>
        <begin position="139"/>
        <end position="158"/>
    </location>
</feature>
<dbReference type="PANTHER" id="PTHR42829">
    <property type="entry name" value="NADH-UBIQUINONE OXIDOREDUCTASE CHAIN 5"/>
    <property type="match status" value="1"/>
</dbReference>
<dbReference type="RefSeq" id="WP_370442112.1">
    <property type="nucleotide sequence ID" value="NZ_JBGFTU010000016.1"/>
</dbReference>
<evidence type="ECO:0000256" key="3">
    <source>
        <dbReference type="ARBA" id="ARBA00022989"/>
    </source>
</evidence>
<protein>
    <submittedName>
        <fullName evidence="8">Proton-conducting transporter membrane subunit</fullName>
    </submittedName>
</protein>
<evidence type="ECO:0000256" key="1">
    <source>
        <dbReference type="ARBA" id="ARBA00004127"/>
    </source>
</evidence>
<evidence type="ECO:0000256" key="6">
    <source>
        <dbReference type="SAM" id="Phobius"/>
    </source>
</evidence>
<comment type="caution">
    <text evidence="8">The sequence shown here is derived from an EMBL/GenBank/DDBJ whole genome shotgun (WGS) entry which is preliminary data.</text>
</comment>
<feature type="transmembrane region" description="Helical" evidence="6">
    <location>
        <begin position="209"/>
        <end position="231"/>
    </location>
</feature>
<feature type="transmembrane region" description="Helical" evidence="6">
    <location>
        <begin position="243"/>
        <end position="262"/>
    </location>
</feature>
<keyword evidence="3 6" id="KW-1133">Transmembrane helix</keyword>
<evidence type="ECO:0000313" key="9">
    <source>
        <dbReference type="Proteomes" id="UP001565927"/>
    </source>
</evidence>
<evidence type="ECO:0000256" key="2">
    <source>
        <dbReference type="ARBA" id="ARBA00022692"/>
    </source>
</evidence>
<dbReference type="PANTHER" id="PTHR42829:SF2">
    <property type="entry name" value="NADH-UBIQUINONE OXIDOREDUCTASE CHAIN 5"/>
    <property type="match status" value="1"/>
</dbReference>
<proteinExistence type="predicted"/>
<feature type="transmembrane region" description="Helical" evidence="6">
    <location>
        <begin position="115"/>
        <end position="133"/>
    </location>
</feature>
<sequence>MTGLGTGLGSGGWVLWALVAVPAVVGAALCAAGTSARGRQRWAPVTAVLVLVLECVLAALAALQRPSVSVPFLPFAPFALGVDGLAALVVPAVTVVALLAVVVAAADVDAARGRFCGLMLLFVAAVVVTATATTLPTLLFAWEVMGATSYALVGFAWWQRHRVAAGEVAFLTTRLADLGLYVAVAAALAGGGGLALSDLPAASAGWRDVVAAGVLVAGLGKAAQLPFSFWLSRAMEGPSPVSALLHSAAMVAMGGYLLLRVAPLLAATGWAATTTAWIGVSTAVLMGVVALAQRDLKQLLAASTAAQLGFVVLAAGVGSVSGGAVQLLAHAATKALLFLAAGAWLSALGTEQLPALRGVARRWPVVGVCATVGAASLAGLAPLSLWASKDEVLTAALRTSGWLYAAGLLGAVLSAGYAGKVLVLIWRRPRAGAEREFDTEETGDRHVGWLEKGPLLVLAVAAAALSVAALPPVRQALAGVLGERGAPGPEPGELAVSAVLAVLAVAAVGRWGVPEPSWARNWLGLGRLAVSGVARPTERLARALARFDDAVVHRGVASGAVLVLRAARAAAHLDRAGIGAGVERVASAVRRLGGLARRPQTGLVHHYYVHAVAVLAAGAVLLLLVR</sequence>
<feature type="transmembrane region" description="Helical" evidence="6">
    <location>
        <begin position="299"/>
        <end position="321"/>
    </location>
</feature>
<feature type="transmembrane region" description="Helical" evidence="6">
    <location>
        <begin position="268"/>
        <end position="292"/>
    </location>
</feature>
<feature type="domain" description="NADH:quinone oxidoreductase/Mrp antiporter transmembrane" evidence="7">
    <location>
        <begin position="133"/>
        <end position="413"/>
    </location>
</feature>
<name>A0ABV4H2T6_9ACTN</name>
<feature type="transmembrane region" description="Helical" evidence="6">
    <location>
        <begin position="327"/>
        <end position="350"/>
    </location>
</feature>
<dbReference type="Gene3D" id="1.20.5.2700">
    <property type="match status" value="1"/>
</dbReference>
<feature type="transmembrane region" description="Helical" evidence="6">
    <location>
        <begin position="178"/>
        <end position="197"/>
    </location>
</feature>